<feature type="compositionally biased region" description="Basic and acidic residues" evidence="1">
    <location>
        <begin position="89"/>
        <end position="98"/>
    </location>
</feature>
<dbReference type="RefSeq" id="WP_184440308.1">
    <property type="nucleotide sequence ID" value="NZ_JACHNS010000003.1"/>
</dbReference>
<proteinExistence type="predicted"/>
<dbReference type="Proteomes" id="UP000554726">
    <property type="component" value="Unassembled WGS sequence"/>
</dbReference>
<gene>
    <name evidence="2" type="ORF">FHR60_001956</name>
</gene>
<organism evidence="2 3">
    <name type="scientific">Xanthomonas cannabis</name>
    <dbReference type="NCBI Taxonomy" id="1885674"/>
    <lineage>
        <taxon>Bacteria</taxon>
        <taxon>Pseudomonadati</taxon>
        <taxon>Pseudomonadota</taxon>
        <taxon>Gammaproteobacteria</taxon>
        <taxon>Lysobacterales</taxon>
        <taxon>Lysobacteraceae</taxon>
        <taxon>Xanthomonas</taxon>
    </lineage>
</organism>
<feature type="region of interest" description="Disordered" evidence="1">
    <location>
        <begin position="71"/>
        <end position="121"/>
    </location>
</feature>
<comment type="caution">
    <text evidence="2">The sequence shown here is derived from an EMBL/GenBank/DDBJ whole genome shotgun (WGS) entry which is preliminary data.</text>
</comment>
<feature type="compositionally biased region" description="Basic and acidic residues" evidence="1">
    <location>
        <begin position="26"/>
        <end position="37"/>
    </location>
</feature>
<dbReference type="EMBL" id="JACHNS010000003">
    <property type="protein sequence ID" value="MBB4593287.1"/>
    <property type="molecule type" value="Genomic_DNA"/>
</dbReference>
<accession>A0ABR6JKG2</accession>
<evidence type="ECO:0000313" key="3">
    <source>
        <dbReference type="Proteomes" id="UP000554726"/>
    </source>
</evidence>
<evidence type="ECO:0000313" key="2">
    <source>
        <dbReference type="EMBL" id="MBB4593287.1"/>
    </source>
</evidence>
<keyword evidence="3" id="KW-1185">Reference proteome</keyword>
<reference evidence="2 3" key="1">
    <citation type="submission" date="2020-08" db="EMBL/GenBank/DDBJ databases">
        <title>Studying the diversity of plant-associated saprophytic bacteria and their role in host health and plant-pathogen interactions.</title>
        <authorList>
            <person name="Potnis N."/>
        </authorList>
    </citation>
    <scope>NUCLEOTIDE SEQUENCE [LARGE SCALE GENOMIC DNA]</scope>
    <source>
        <strain evidence="2 3">F16</strain>
    </source>
</reference>
<name>A0ABR6JKG2_9XANT</name>
<protein>
    <submittedName>
        <fullName evidence="2">DsRNA-specific ribonuclease</fullName>
    </submittedName>
</protein>
<feature type="region of interest" description="Disordered" evidence="1">
    <location>
        <begin position="15"/>
        <end position="49"/>
    </location>
</feature>
<evidence type="ECO:0000256" key="1">
    <source>
        <dbReference type="SAM" id="MobiDB-lite"/>
    </source>
</evidence>
<feature type="compositionally biased region" description="Basic and acidic residues" evidence="1">
    <location>
        <begin position="71"/>
        <end position="81"/>
    </location>
</feature>
<sequence length="121" mass="14057">MRPHAGHCLRRLIGGAPNAHQQWIDPHVEPRRSDLDAARQQPRRRAPESVASQIARQLFTAFEHQQWIDPHVEPRRSDLDAMRQQVRRRAPESVKPRDSPQVIYRVRAPATDRSARRTAPQ</sequence>